<feature type="domain" description="Tyr recombinase" evidence="2">
    <location>
        <begin position="513"/>
        <end position="758"/>
    </location>
</feature>
<dbReference type="RefSeq" id="WP_072842388.1">
    <property type="nucleotide sequence ID" value="NZ_FQVF01000033.1"/>
</dbReference>
<evidence type="ECO:0000313" key="4">
    <source>
        <dbReference type="Proteomes" id="UP000184517"/>
    </source>
</evidence>
<keyword evidence="1" id="KW-0233">DNA recombination</keyword>
<dbReference type="PROSITE" id="PS51898">
    <property type="entry name" value="TYR_RECOMBINASE"/>
    <property type="match status" value="1"/>
</dbReference>
<dbReference type="InterPro" id="IPR013762">
    <property type="entry name" value="Integrase-like_cat_sf"/>
</dbReference>
<evidence type="ECO:0000256" key="1">
    <source>
        <dbReference type="ARBA" id="ARBA00023172"/>
    </source>
</evidence>
<reference evidence="4" key="1">
    <citation type="submission" date="2016-11" db="EMBL/GenBank/DDBJ databases">
        <authorList>
            <person name="Varghese N."/>
            <person name="Submissions S."/>
        </authorList>
    </citation>
    <scope>NUCLEOTIDE SEQUENCE [LARGE SCALE GENOMIC DNA]</scope>
    <source>
        <strain evidence="4">DSM 16579</strain>
    </source>
</reference>
<dbReference type="CDD" id="cd00397">
    <property type="entry name" value="DNA_BRE_C"/>
    <property type="match status" value="1"/>
</dbReference>
<dbReference type="Pfam" id="PF00589">
    <property type="entry name" value="Phage_integrase"/>
    <property type="match status" value="1"/>
</dbReference>
<accession>A0A1M5N348</accession>
<dbReference type="GO" id="GO:0015074">
    <property type="term" value="P:DNA integration"/>
    <property type="evidence" value="ECO:0007669"/>
    <property type="project" value="InterPro"/>
</dbReference>
<dbReference type="InterPro" id="IPR011010">
    <property type="entry name" value="DNA_brk_join_enz"/>
</dbReference>
<protein>
    <submittedName>
        <fullName evidence="3">Phage integrase family protein</fullName>
    </submittedName>
</protein>
<dbReference type="OrthoDB" id="9157643at2"/>
<dbReference type="AlphaFoldDB" id="A0A1M5N348"/>
<dbReference type="Gene3D" id="1.10.443.10">
    <property type="entry name" value="Intergrase catalytic core"/>
    <property type="match status" value="1"/>
</dbReference>
<dbReference type="SUPFAM" id="SSF56349">
    <property type="entry name" value="DNA breaking-rejoining enzymes"/>
    <property type="match status" value="1"/>
</dbReference>
<evidence type="ECO:0000313" key="3">
    <source>
        <dbReference type="EMBL" id="SHG84006.1"/>
    </source>
</evidence>
<keyword evidence="4" id="KW-1185">Reference proteome</keyword>
<gene>
    <name evidence="3" type="ORF">SAMN02745753_04576</name>
</gene>
<organism evidence="3 4">
    <name type="scientific">Marinomonas polaris DSM 16579</name>
    <dbReference type="NCBI Taxonomy" id="1122206"/>
    <lineage>
        <taxon>Bacteria</taxon>
        <taxon>Pseudomonadati</taxon>
        <taxon>Pseudomonadota</taxon>
        <taxon>Gammaproteobacteria</taxon>
        <taxon>Oceanospirillales</taxon>
        <taxon>Oceanospirillaceae</taxon>
        <taxon>Marinomonas</taxon>
    </lineage>
</organism>
<dbReference type="EMBL" id="FQVF01000033">
    <property type="protein sequence ID" value="SHG84006.1"/>
    <property type="molecule type" value="Genomic_DNA"/>
</dbReference>
<sequence length="1067" mass="122123">MFEAQEIESNASWRAEVTEKRLPIFNKFEADIADSEKHYFEYFMTWLAEDKTTDSKAILIGYKDDKKRKKFNVNKLFNRFINTCKLEAEGIVQVSKVLRVLVLYLKKIGELDSSVTLPALTQKMHREAGRLTPLRLNRYVVLYKDIVNALSESLKQPNCKDDVKRGQILLSSIVYGGLLSVEGLYGLLVNSSKQPYFVNSQKIWPLDLKTREYLHSESRFWYPDTLTETLLLKSQLSEIEIITGQKQEMKKKITSLIQGVFSSLPKSFKKNLVIKKMNLKALLNVVSVHYEQVVPSFVVRYCHREFISHSLKPSAINRLAGYFALGDGVENSDSPVKPAWAPSDQYLSLDDSHSMSNTSEQEEESQAVSWTWVEKHIKKSDSKESLERDISVILKNDMELEPVQRLVLMWGAHLASVGSNDFTNLQTKRIAYMMCSVGSRLSGLVQKDDMSLYSSEDLEGLYEELLGTVSSAGLKRKLASMLDRFQKYLENYHYVDAIDSREVFGIQNSPLPVDANILLVDEYLNVLKTLEGIDELDLSPEVNVVIRLIFILGYRCGLRQSEGLKLRVEDIQGDENCYLIVRPHHYRTLKTNNAKRHFELRNFLSHDELLLFRDWLNKRRGQLDSGESSSPFLFACASKSYNCINADLVFPVIHRVMRAVCGDDSLRYHNLRHSFATLTLLKLMSEESCQLSIYEQHPETQSWLADNAALKHYLYASQDPTRRHLYALSILMGHASPETTLEHYIHCMDYLARVSIEKRIMPTAEMLSDASGQSLTTIYRWLRDGADGYRLGLHKKYKRILPQPSQVMFSAAISNFRLELIANNTVRKFDDCRKILFKLIQSPVLIIDEYKQYDALSEQTGINASEIKKWERNLLSLLSLERHKIASDGVGNCSRKINLERYQNETLPLPAKPRNIDIDQNAYVEVVDRLQIMAQKDPVKLQALLNGFSKHTQKRNYLFRFTDIASAEPVIDALSTLTNDKVSLSFTLLHGQKQSGNNLKKVCLPHWRKCLNLSNRRVILTGLANSDAKVGKYGWLGVNLINTETGRAIEGLRYAFAMMYVLEAAIV</sequence>
<dbReference type="GO" id="GO:0006310">
    <property type="term" value="P:DNA recombination"/>
    <property type="evidence" value="ECO:0007669"/>
    <property type="project" value="UniProtKB-KW"/>
</dbReference>
<dbReference type="Proteomes" id="UP000184517">
    <property type="component" value="Unassembled WGS sequence"/>
</dbReference>
<evidence type="ECO:0000259" key="2">
    <source>
        <dbReference type="PROSITE" id="PS51898"/>
    </source>
</evidence>
<dbReference type="InterPro" id="IPR002104">
    <property type="entry name" value="Integrase_catalytic"/>
</dbReference>
<proteinExistence type="predicted"/>
<name>A0A1M5N348_9GAMM</name>
<dbReference type="STRING" id="1122206.SAMN02745753_04576"/>
<dbReference type="GO" id="GO:0003677">
    <property type="term" value="F:DNA binding"/>
    <property type="evidence" value="ECO:0007669"/>
    <property type="project" value="InterPro"/>
</dbReference>